<organism evidence="4 5">
    <name type="scientific">Ramlibacter lithotrophicus</name>
    <dbReference type="NCBI Taxonomy" id="2606681"/>
    <lineage>
        <taxon>Bacteria</taxon>
        <taxon>Pseudomonadati</taxon>
        <taxon>Pseudomonadota</taxon>
        <taxon>Betaproteobacteria</taxon>
        <taxon>Burkholderiales</taxon>
        <taxon>Comamonadaceae</taxon>
        <taxon>Ramlibacter</taxon>
    </lineage>
</organism>
<accession>A0A7X6DK30</accession>
<dbReference type="PANTHER" id="PTHR33840:SF1">
    <property type="entry name" value="TLE1 PHOSPHOLIPASE DOMAIN-CONTAINING PROTEIN"/>
    <property type="match status" value="1"/>
</dbReference>
<dbReference type="RefSeq" id="WP_168109752.1">
    <property type="nucleotide sequence ID" value="NZ_VTOX01000011.1"/>
</dbReference>
<keyword evidence="2" id="KW-1133">Transmembrane helix</keyword>
<evidence type="ECO:0000259" key="3">
    <source>
        <dbReference type="Pfam" id="PF09994"/>
    </source>
</evidence>
<evidence type="ECO:0000256" key="1">
    <source>
        <dbReference type="SAM" id="MobiDB-lite"/>
    </source>
</evidence>
<feature type="region of interest" description="Disordered" evidence="1">
    <location>
        <begin position="158"/>
        <end position="183"/>
    </location>
</feature>
<evidence type="ECO:0000313" key="4">
    <source>
        <dbReference type="EMBL" id="NKE68626.1"/>
    </source>
</evidence>
<feature type="transmembrane region" description="Helical" evidence="2">
    <location>
        <begin position="217"/>
        <end position="241"/>
    </location>
</feature>
<feature type="compositionally biased region" description="Basic and acidic residues" evidence="1">
    <location>
        <begin position="167"/>
        <end position="177"/>
    </location>
</feature>
<comment type="caution">
    <text evidence="4">The sequence shown here is derived from an EMBL/GenBank/DDBJ whole genome shotgun (WGS) entry which is preliminary data.</text>
</comment>
<gene>
    <name evidence="4" type="ORF">RAMLITH_22655</name>
</gene>
<keyword evidence="2" id="KW-0812">Transmembrane</keyword>
<sequence>MPKNIVIFSDGTGQAGGLKPDQNLSNIYKLFRASRPGPESPINPAEQVAAYDAGLGTDNDAGRIPFSPVQKFRKLWSGATGTGISRNIADCYEAILKHYEPGDRVFLFGFSRGAYTARCVGGVMSLCGVPTRAADGGPLPRYGRALRKIADEAVQQVYEHGSGSNDPQRKAERMEKARRFREKHGSANAEGQANVVPYFIGVFDTVASLGAPGPRRLLMLLGLSAFVAAMTALAAGVVSLLPWFTFAATYIMLATLIVVGMGAGYLQTHLKTIRDFPDKGDVKRHIAAWRFRFYDNTLNTRVRYARHALAIDENRKDFARVPWAAPGDWPDRTGEPEWLQQVWFAGNHSNIGGSYAEDESRLSDISLKWMVEQATSLPHPLKVDWSRLNLFPDAAGMQHCEIESMRDSYPWWVPKRLRFVWAQHPREIHVDAPLHPSVVERFELAQVSRYGLHAPYRPGHLTTHSKLGKYYGRAPALDSEAAAVLQPVPEKQAQA</sequence>
<feature type="domain" description="T6SS Phospholipase effector Tle1-like catalytic" evidence="3">
    <location>
        <begin position="3"/>
        <end position="373"/>
    </location>
</feature>
<dbReference type="PANTHER" id="PTHR33840">
    <property type="match status" value="1"/>
</dbReference>
<dbReference type="InterPro" id="IPR029058">
    <property type="entry name" value="AB_hydrolase_fold"/>
</dbReference>
<dbReference type="Proteomes" id="UP000521868">
    <property type="component" value="Unassembled WGS sequence"/>
</dbReference>
<keyword evidence="2" id="KW-0472">Membrane</keyword>
<reference evidence="4 5" key="1">
    <citation type="journal article" date="2020" name="Nature">
        <title>Bacterial chemolithoautotrophy via manganese oxidation.</title>
        <authorList>
            <person name="Yu H."/>
            <person name="Leadbetter J.R."/>
        </authorList>
    </citation>
    <scope>NUCLEOTIDE SEQUENCE [LARGE SCALE GENOMIC DNA]</scope>
    <source>
        <strain evidence="4 5">RBP-1</strain>
    </source>
</reference>
<dbReference type="Pfam" id="PF09994">
    <property type="entry name" value="T6SS_Tle1-like_cat"/>
    <property type="match status" value="1"/>
</dbReference>
<name>A0A7X6DK30_9BURK</name>
<dbReference type="InterPro" id="IPR018712">
    <property type="entry name" value="Tle1-like_cat"/>
</dbReference>
<evidence type="ECO:0000256" key="2">
    <source>
        <dbReference type="SAM" id="Phobius"/>
    </source>
</evidence>
<dbReference type="SUPFAM" id="SSF53474">
    <property type="entry name" value="alpha/beta-Hydrolases"/>
    <property type="match status" value="1"/>
</dbReference>
<proteinExistence type="predicted"/>
<dbReference type="AlphaFoldDB" id="A0A7X6DK30"/>
<feature type="transmembrane region" description="Helical" evidence="2">
    <location>
        <begin position="247"/>
        <end position="266"/>
    </location>
</feature>
<evidence type="ECO:0000313" key="5">
    <source>
        <dbReference type="Proteomes" id="UP000521868"/>
    </source>
</evidence>
<dbReference type="EMBL" id="VTOX01000011">
    <property type="protein sequence ID" value="NKE68626.1"/>
    <property type="molecule type" value="Genomic_DNA"/>
</dbReference>
<protein>
    <submittedName>
        <fullName evidence="4">DUF2235 domain-containing protein</fullName>
    </submittedName>
</protein>
<keyword evidence="5" id="KW-1185">Reference proteome</keyword>